<keyword evidence="1" id="KW-0812">Transmembrane</keyword>
<reference evidence="2 3" key="1">
    <citation type="submission" date="2020-10" db="EMBL/GenBank/DDBJ databases">
        <title>Phylogeny of dyella-like bacteria.</title>
        <authorList>
            <person name="Fu J."/>
        </authorList>
    </citation>
    <scope>NUCLEOTIDE SEQUENCE [LARGE SCALE GENOMIC DNA]</scope>
    <source>
        <strain evidence="2 3">JP1</strain>
    </source>
</reference>
<keyword evidence="3" id="KW-1185">Reference proteome</keyword>
<accession>A0ABW8JHV9</accession>
<protein>
    <submittedName>
        <fullName evidence="2">Diguanylate cyclase</fullName>
    </submittedName>
</protein>
<dbReference type="Proteomes" id="UP001620461">
    <property type="component" value="Unassembled WGS sequence"/>
</dbReference>
<comment type="caution">
    <text evidence="2">The sequence shown here is derived from an EMBL/GenBank/DDBJ whole genome shotgun (WGS) entry which is preliminary data.</text>
</comment>
<feature type="transmembrane region" description="Helical" evidence="1">
    <location>
        <begin position="151"/>
        <end position="170"/>
    </location>
</feature>
<keyword evidence="1" id="KW-0472">Membrane</keyword>
<name>A0ABW8JHV9_9GAMM</name>
<dbReference type="EMBL" id="JADIKJ010000010">
    <property type="protein sequence ID" value="MFK2900694.1"/>
    <property type="molecule type" value="Genomic_DNA"/>
</dbReference>
<evidence type="ECO:0000313" key="3">
    <source>
        <dbReference type="Proteomes" id="UP001620461"/>
    </source>
</evidence>
<feature type="transmembrane region" description="Helical" evidence="1">
    <location>
        <begin position="6"/>
        <end position="24"/>
    </location>
</feature>
<feature type="transmembrane region" description="Helical" evidence="1">
    <location>
        <begin position="113"/>
        <end position="131"/>
    </location>
</feature>
<organism evidence="2 3">
    <name type="scientific">Dyella jejuensis</name>
    <dbReference type="NCBI Taxonomy" id="1432009"/>
    <lineage>
        <taxon>Bacteria</taxon>
        <taxon>Pseudomonadati</taxon>
        <taxon>Pseudomonadota</taxon>
        <taxon>Gammaproteobacteria</taxon>
        <taxon>Lysobacterales</taxon>
        <taxon>Rhodanobacteraceae</taxon>
        <taxon>Dyella</taxon>
    </lineage>
</organism>
<gene>
    <name evidence="2" type="ORF">ISP15_10130</name>
</gene>
<proteinExistence type="predicted"/>
<dbReference type="RefSeq" id="WP_404547185.1">
    <property type="nucleotide sequence ID" value="NZ_JADIKJ010000010.1"/>
</dbReference>
<sequence>MATDPALLVLMYFVMPLWLAAGFADWLCHRATRIESTTGAKESLIHLLMFVEVGAPLLAVLFLQVNAGILSLMIVAFFIHELTALWDVSYAVSAREVGPVEQHLHSFLEMVPLMAMLLVISRHWGQFLALFGFGRETAAYALAWKRQALPAGYLACILLLILVFELAPYTEELWRCLRRRGDQQTGL</sequence>
<evidence type="ECO:0000256" key="1">
    <source>
        <dbReference type="SAM" id="Phobius"/>
    </source>
</evidence>
<keyword evidence="1" id="KW-1133">Transmembrane helix</keyword>
<evidence type="ECO:0000313" key="2">
    <source>
        <dbReference type="EMBL" id="MFK2900694.1"/>
    </source>
</evidence>